<protein>
    <recommendedName>
        <fullName evidence="5">Prenyltransferase and squalene oxidase repeat-containing protein</fullName>
    </recommendedName>
</protein>
<evidence type="ECO:0000313" key="3">
    <source>
        <dbReference type="EMBL" id="KAF0803517.1"/>
    </source>
</evidence>
<comment type="caution">
    <text evidence="3">The sequence shown here is derived from an EMBL/GenBank/DDBJ whole genome shotgun (WGS) entry which is preliminary data.</text>
</comment>
<feature type="signal peptide" evidence="2">
    <location>
        <begin position="1"/>
        <end position="22"/>
    </location>
</feature>
<feature type="region of interest" description="Disordered" evidence="1">
    <location>
        <begin position="374"/>
        <end position="408"/>
    </location>
</feature>
<dbReference type="EMBL" id="AQPF01000049">
    <property type="protein sequence ID" value="KAF0803517.1"/>
    <property type="molecule type" value="Genomic_DNA"/>
</dbReference>
<dbReference type="InterPro" id="IPR032675">
    <property type="entry name" value="LRR_dom_sf"/>
</dbReference>
<name>A0ABQ6Y3M0_9GAMM</name>
<dbReference type="SUPFAM" id="SSF48239">
    <property type="entry name" value="Terpenoid cyclases/Protein prenyltransferases"/>
    <property type="match status" value="1"/>
</dbReference>
<sequence>MRRIMLPFMVVFLLGAPLSASALYESAIEQARSWLTQQQNADGSWGVLETERFIATTEVVKALHASGARTEAYYRGVTWLQNRAGNNVDYGARRAVALSASGTNTASQWIPRLSEIQDPALSGHEGWGLSSHYLESPLDTALVLEALARIGTAAGGSNVSIQPALDYLKNAQIGQDGWPLGQQSGSDPFVTALVVKGLAPWVSQDSALTPLIEDGVANLVGQMNSAEPIVLQALAAHAALLVGNTAAASAWLSSMALNQASNGSWEARAYDTALVVRAMAAADGLDSGNLHTVVSIPDANLRRAINVALGRGALDALNRGDLAQLTTLDASNLGITDLTGLEWAVNLVHLDVSDNQIVSLDPIASLSLETLDTSGNPVGSSRKGAEQQYAESSSGPGRAGNGSTLSVTDTGLVEDAPAVGAADLDPTILIPLMSSM</sequence>
<evidence type="ECO:0000313" key="4">
    <source>
        <dbReference type="Proteomes" id="UP000771797"/>
    </source>
</evidence>
<dbReference type="InterPro" id="IPR008930">
    <property type="entry name" value="Terpenoid_cyclase/PrenylTrfase"/>
</dbReference>
<keyword evidence="4" id="KW-1185">Reference proteome</keyword>
<evidence type="ECO:0008006" key="5">
    <source>
        <dbReference type="Google" id="ProtNLM"/>
    </source>
</evidence>
<gene>
    <name evidence="3" type="ORF">A6D6_03689</name>
</gene>
<dbReference type="InterPro" id="IPR001611">
    <property type="entry name" value="Leu-rich_rpt"/>
</dbReference>
<reference evidence="3 4" key="1">
    <citation type="submission" date="2012-09" db="EMBL/GenBank/DDBJ databases">
        <title>Genome Sequence of alkane-degrading Bacterium Alcanivorax sp. 6-D-6.</title>
        <authorList>
            <person name="Lai Q."/>
            <person name="Shao Z."/>
        </authorList>
    </citation>
    <scope>NUCLEOTIDE SEQUENCE [LARGE SCALE GENOMIC DNA]</scope>
    <source>
        <strain evidence="3 4">6-D-6</strain>
    </source>
</reference>
<evidence type="ECO:0000256" key="2">
    <source>
        <dbReference type="SAM" id="SignalP"/>
    </source>
</evidence>
<dbReference type="Gene3D" id="1.50.10.20">
    <property type="match status" value="2"/>
</dbReference>
<dbReference type="Gene3D" id="3.80.10.10">
    <property type="entry name" value="Ribonuclease Inhibitor"/>
    <property type="match status" value="1"/>
</dbReference>
<feature type="chain" id="PRO_5046381164" description="Prenyltransferase and squalene oxidase repeat-containing protein" evidence="2">
    <location>
        <begin position="23"/>
        <end position="436"/>
    </location>
</feature>
<accession>A0ABQ6Y3M0</accession>
<organism evidence="3 4">
    <name type="scientific">Alcanivorax xiamenensis</name>
    <dbReference type="NCBI Taxonomy" id="1177156"/>
    <lineage>
        <taxon>Bacteria</taxon>
        <taxon>Pseudomonadati</taxon>
        <taxon>Pseudomonadota</taxon>
        <taxon>Gammaproteobacteria</taxon>
        <taxon>Oceanospirillales</taxon>
        <taxon>Alcanivoracaceae</taxon>
        <taxon>Alcanivorax</taxon>
    </lineage>
</organism>
<evidence type="ECO:0000256" key="1">
    <source>
        <dbReference type="SAM" id="MobiDB-lite"/>
    </source>
</evidence>
<dbReference type="PROSITE" id="PS51450">
    <property type="entry name" value="LRR"/>
    <property type="match status" value="1"/>
</dbReference>
<keyword evidence="2" id="KW-0732">Signal</keyword>
<proteinExistence type="predicted"/>
<dbReference type="SUPFAM" id="SSF52075">
    <property type="entry name" value="Outer arm dynein light chain 1"/>
    <property type="match status" value="1"/>
</dbReference>
<dbReference type="RefSeq" id="WP_159661540.1">
    <property type="nucleotide sequence ID" value="NZ_AQPF01000049.1"/>
</dbReference>
<dbReference type="Proteomes" id="UP000771797">
    <property type="component" value="Unassembled WGS sequence"/>
</dbReference>
<feature type="compositionally biased region" description="Polar residues" evidence="1">
    <location>
        <begin position="389"/>
        <end position="408"/>
    </location>
</feature>